<dbReference type="GO" id="GO:0005886">
    <property type="term" value="C:plasma membrane"/>
    <property type="evidence" value="ECO:0007669"/>
    <property type="project" value="UniProtKB-SubCell"/>
</dbReference>
<dbReference type="CDD" id="cd06662">
    <property type="entry name" value="SURF1"/>
    <property type="match status" value="1"/>
</dbReference>
<evidence type="ECO:0000256" key="1">
    <source>
        <dbReference type="ARBA" id="ARBA00004370"/>
    </source>
</evidence>
<protein>
    <recommendedName>
        <fullName evidence="6">SURF1-like protein</fullName>
    </recommendedName>
</protein>
<keyword evidence="5 6" id="KW-0472">Membrane</keyword>
<evidence type="ECO:0000256" key="7">
    <source>
        <dbReference type="SAM" id="MobiDB-lite"/>
    </source>
</evidence>
<evidence type="ECO:0000256" key="5">
    <source>
        <dbReference type="ARBA" id="ARBA00023136"/>
    </source>
</evidence>
<sequence>MYRFLLTPRWIAMALLVVVLIPIMVELGFWQFHRHENKVAHNDLISANIDRRPVPAEEILAVGRKLPGDLQWRRVTLTGRYDTEHELLVRNRSQDGVPGYYVLTPLVGADGRTLLVDRGWVKNPPQAADRPDVPPAPTGQVTVTGRLRPDETRKDSGIRGQTAIEGQVLRISGFELGPKVPHPLFGGYVELTEQTPMPAKAPALIPEPDDEDLGPHLAYAVQWWIFAFALLAMFVKLIRSEARELEAELAALDEADPADEHEEVAKV</sequence>
<gene>
    <name evidence="8" type="ORF">EHYA_07278</name>
</gene>
<evidence type="ECO:0000256" key="4">
    <source>
        <dbReference type="ARBA" id="ARBA00022989"/>
    </source>
</evidence>
<comment type="similarity">
    <text evidence="2 6">Belongs to the SURF1 family.</text>
</comment>
<dbReference type="PANTHER" id="PTHR23427:SF2">
    <property type="entry name" value="SURFEIT LOCUS PROTEIN 1"/>
    <property type="match status" value="1"/>
</dbReference>
<dbReference type="PANTHER" id="PTHR23427">
    <property type="entry name" value="SURFEIT LOCUS PROTEIN"/>
    <property type="match status" value="1"/>
</dbReference>
<feature type="transmembrane region" description="Helical" evidence="6">
    <location>
        <begin position="12"/>
        <end position="32"/>
    </location>
</feature>
<name>A0A401YY41_9ACTN</name>
<comment type="subcellular location">
    <subcellularLocation>
        <location evidence="6">Cell membrane</location>
        <topology evidence="6">Multi-pass membrane protein</topology>
    </subcellularLocation>
    <subcellularLocation>
        <location evidence="1">Membrane</location>
    </subcellularLocation>
</comment>
<dbReference type="RefSeq" id="WP_246127116.1">
    <property type="nucleotide sequence ID" value="NZ_BIFH01000033.1"/>
</dbReference>
<organism evidence="8 9">
    <name type="scientific">Embleya hyalina</name>
    <dbReference type="NCBI Taxonomy" id="516124"/>
    <lineage>
        <taxon>Bacteria</taxon>
        <taxon>Bacillati</taxon>
        <taxon>Actinomycetota</taxon>
        <taxon>Actinomycetes</taxon>
        <taxon>Kitasatosporales</taxon>
        <taxon>Streptomycetaceae</taxon>
        <taxon>Embleya</taxon>
    </lineage>
</organism>
<comment type="caution">
    <text evidence="6">Lacks conserved residue(s) required for the propagation of feature annotation.</text>
</comment>
<dbReference type="Pfam" id="PF02104">
    <property type="entry name" value="SURF1"/>
    <property type="match status" value="1"/>
</dbReference>
<evidence type="ECO:0000313" key="9">
    <source>
        <dbReference type="Proteomes" id="UP000286931"/>
    </source>
</evidence>
<keyword evidence="3 6" id="KW-0812">Transmembrane</keyword>
<dbReference type="InterPro" id="IPR045214">
    <property type="entry name" value="Surf1/Surf4"/>
</dbReference>
<evidence type="ECO:0000256" key="2">
    <source>
        <dbReference type="ARBA" id="ARBA00007165"/>
    </source>
</evidence>
<reference evidence="8 9" key="1">
    <citation type="submission" date="2018-12" db="EMBL/GenBank/DDBJ databases">
        <title>Draft genome sequence of Embleya hyalina NBRC 13850T.</title>
        <authorList>
            <person name="Komaki H."/>
            <person name="Hosoyama A."/>
            <person name="Kimura A."/>
            <person name="Ichikawa N."/>
            <person name="Tamura T."/>
        </authorList>
    </citation>
    <scope>NUCLEOTIDE SEQUENCE [LARGE SCALE GENOMIC DNA]</scope>
    <source>
        <strain evidence="8 9">NBRC 13850</strain>
    </source>
</reference>
<keyword evidence="6" id="KW-1003">Cell membrane</keyword>
<feature type="region of interest" description="Disordered" evidence="7">
    <location>
        <begin position="124"/>
        <end position="143"/>
    </location>
</feature>
<dbReference type="InterPro" id="IPR002994">
    <property type="entry name" value="Surf1/Shy1"/>
</dbReference>
<evidence type="ECO:0000313" key="8">
    <source>
        <dbReference type="EMBL" id="GCD99556.1"/>
    </source>
</evidence>
<evidence type="ECO:0000256" key="3">
    <source>
        <dbReference type="ARBA" id="ARBA00022692"/>
    </source>
</evidence>
<dbReference type="AlphaFoldDB" id="A0A401YY41"/>
<dbReference type="PROSITE" id="PS50895">
    <property type="entry name" value="SURF1"/>
    <property type="match status" value="1"/>
</dbReference>
<proteinExistence type="inferred from homology"/>
<comment type="caution">
    <text evidence="8">The sequence shown here is derived from an EMBL/GenBank/DDBJ whole genome shotgun (WGS) entry which is preliminary data.</text>
</comment>
<keyword evidence="4 6" id="KW-1133">Transmembrane helix</keyword>
<dbReference type="Proteomes" id="UP000286931">
    <property type="component" value="Unassembled WGS sequence"/>
</dbReference>
<keyword evidence="9" id="KW-1185">Reference proteome</keyword>
<evidence type="ECO:0000256" key="6">
    <source>
        <dbReference type="RuleBase" id="RU363076"/>
    </source>
</evidence>
<dbReference type="EMBL" id="BIFH01000033">
    <property type="protein sequence ID" value="GCD99556.1"/>
    <property type="molecule type" value="Genomic_DNA"/>
</dbReference>
<accession>A0A401YY41</accession>